<accession>A0A7J7K404</accession>
<feature type="transmembrane region" description="Helical" evidence="5">
    <location>
        <begin position="82"/>
        <end position="103"/>
    </location>
</feature>
<dbReference type="InterPro" id="IPR036259">
    <property type="entry name" value="MFS_trans_sf"/>
</dbReference>
<dbReference type="InterPro" id="IPR011701">
    <property type="entry name" value="MFS"/>
</dbReference>
<dbReference type="EMBL" id="VXIV02001370">
    <property type="protein sequence ID" value="KAF6033360.1"/>
    <property type="molecule type" value="Genomic_DNA"/>
</dbReference>
<organism evidence="6 7">
    <name type="scientific">Bugula neritina</name>
    <name type="common">Brown bryozoan</name>
    <name type="synonym">Sertularia neritina</name>
    <dbReference type="NCBI Taxonomy" id="10212"/>
    <lineage>
        <taxon>Eukaryota</taxon>
        <taxon>Metazoa</taxon>
        <taxon>Spiralia</taxon>
        <taxon>Lophotrochozoa</taxon>
        <taxon>Bryozoa</taxon>
        <taxon>Gymnolaemata</taxon>
        <taxon>Cheilostomatida</taxon>
        <taxon>Flustrina</taxon>
        <taxon>Buguloidea</taxon>
        <taxon>Bugulidae</taxon>
        <taxon>Bugula</taxon>
    </lineage>
</organism>
<dbReference type="Pfam" id="PF07690">
    <property type="entry name" value="MFS_1"/>
    <property type="match status" value="1"/>
</dbReference>
<dbReference type="Gene3D" id="1.20.1250.20">
    <property type="entry name" value="MFS general substrate transporter like domains"/>
    <property type="match status" value="1"/>
</dbReference>
<evidence type="ECO:0000256" key="2">
    <source>
        <dbReference type="ARBA" id="ARBA00022692"/>
    </source>
</evidence>
<dbReference type="PANTHER" id="PTHR10924:SF27">
    <property type="entry name" value="SOLUTE CARRIER FAMILY 49 MEMBER 4"/>
    <property type="match status" value="1"/>
</dbReference>
<evidence type="ECO:0000256" key="3">
    <source>
        <dbReference type="ARBA" id="ARBA00022989"/>
    </source>
</evidence>
<gene>
    <name evidence="6" type="ORF">EB796_008334</name>
</gene>
<sequence length="213" mass="23243">MKESVDGEKLELVEQTSKCGDLSDSRPAIDTDNTEIKLYKRRWWILFVFFFVSVVDSLRWNTWAPIVDAVVVALDWTDGQVVALPAIANAILVVFSFPILYVLELYGIRQALIITCLLSTLGTAGWVVGVYIETYWLVAISTVFTGVGSCIPLGAPSFLSATWFSVKERITVTGVSLLGTFLGATLGFLIGPSIIGMKIAAEVVENRDNQTAG</sequence>
<feature type="transmembrane region" description="Helical" evidence="5">
    <location>
        <begin position="170"/>
        <end position="190"/>
    </location>
</feature>
<feature type="transmembrane region" description="Helical" evidence="5">
    <location>
        <begin position="43"/>
        <end position="62"/>
    </location>
</feature>
<dbReference type="InterPro" id="IPR049680">
    <property type="entry name" value="FLVCR1-2_SLC49-like"/>
</dbReference>
<dbReference type="Proteomes" id="UP000593567">
    <property type="component" value="Unassembled WGS sequence"/>
</dbReference>
<keyword evidence="4 5" id="KW-0472">Membrane</keyword>
<keyword evidence="7" id="KW-1185">Reference proteome</keyword>
<evidence type="ECO:0000313" key="6">
    <source>
        <dbReference type="EMBL" id="KAF6033360.1"/>
    </source>
</evidence>
<dbReference type="PANTHER" id="PTHR10924">
    <property type="entry name" value="MAJOR FACILITATOR SUPERFAMILY PROTEIN-RELATED"/>
    <property type="match status" value="1"/>
</dbReference>
<keyword evidence="3 5" id="KW-1133">Transmembrane helix</keyword>
<comment type="subcellular location">
    <subcellularLocation>
        <location evidence="1">Membrane</location>
        <topology evidence="1">Multi-pass membrane protein</topology>
    </subcellularLocation>
</comment>
<evidence type="ECO:0000256" key="5">
    <source>
        <dbReference type="SAM" id="Phobius"/>
    </source>
</evidence>
<keyword evidence="2 5" id="KW-0812">Transmembrane</keyword>
<name>A0A7J7K404_BUGNE</name>
<evidence type="ECO:0000256" key="4">
    <source>
        <dbReference type="ARBA" id="ARBA00023136"/>
    </source>
</evidence>
<dbReference type="OrthoDB" id="422206at2759"/>
<comment type="caution">
    <text evidence="6">The sequence shown here is derived from an EMBL/GenBank/DDBJ whole genome shotgun (WGS) entry which is preliminary data.</text>
</comment>
<feature type="transmembrane region" description="Helical" evidence="5">
    <location>
        <begin position="135"/>
        <end position="158"/>
    </location>
</feature>
<evidence type="ECO:0000313" key="7">
    <source>
        <dbReference type="Proteomes" id="UP000593567"/>
    </source>
</evidence>
<reference evidence="6" key="1">
    <citation type="submission" date="2020-06" db="EMBL/GenBank/DDBJ databases">
        <title>Draft genome of Bugula neritina, a colonial animal packing powerful symbionts and potential medicines.</title>
        <authorList>
            <person name="Rayko M."/>
        </authorList>
    </citation>
    <scope>NUCLEOTIDE SEQUENCE [LARGE SCALE GENOMIC DNA]</scope>
    <source>
        <strain evidence="6">Kwan_BN1</strain>
    </source>
</reference>
<proteinExistence type="predicted"/>
<protein>
    <submittedName>
        <fullName evidence="6">Uncharacterized protein</fullName>
    </submittedName>
</protein>
<dbReference type="SUPFAM" id="SSF103473">
    <property type="entry name" value="MFS general substrate transporter"/>
    <property type="match status" value="1"/>
</dbReference>
<dbReference type="GO" id="GO:0022857">
    <property type="term" value="F:transmembrane transporter activity"/>
    <property type="evidence" value="ECO:0007669"/>
    <property type="project" value="InterPro"/>
</dbReference>
<dbReference type="AlphaFoldDB" id="A0A7J7K404"/>
<dbReference type="GO" id="GO:0016020">
    <property type="term" value="C:membrane"/>
    <property type="evidence" value="ECO:0007669"/>
    <property type="project" value="UniProtKB-SubCell"/>
</dbReference>
<feature type="transmembrane region" description="Helical" evidence="5">
    <location>
        <begin position="110"/>
        <end position="129"/>
    </location>
</feature>
<evidence type="ECO:0000256" key="1">
    <source>
        <dbReference type="ARBA" id="ARBA00004141"/>
    </source>
</evidence>